<gene>
    <name evidence="1" type="ORF">ACFOHV_07190</name>
</gene>
<comment type="caution">
    <text evidence="1">The sequence shown here is derived from an EMBL/GenBank/DDBJ whole genome shotgun (WGS) entry which is preliminary data.</text>
</comment>
<dbReference type="EMBL" id="JBHRTG010000007">
    <property type="protein sequence ID" value="MFC3163061.1"/>
    <property type="molecule type" value="Genomic_DNA"/>
</dbReference>
<dbReference type="Proteomes" id="UP001595647">
    <property type="component" value="Unassembled WGS sequence"/>
</dbReference>
<dbReference type="InterPro" id="IPR010064">
    <property type="entry name" value="HK97-gp10_tail"/>
</dbReference>
<accession>A0ABV7I080</accession>
<dbReference type="Pfam" id="PF04883">
    <property type="entry name" value="HK97-gp10_like"/>
    <property type="match status" value="1"/>
</dbReference>
<dbReference type="NCBIfam" id="TIGR01725">
    <property type="entry name" value="phge_HK97_gp10"/>
    <property type="match status" value="1"/>
</dbReference>
<protein>
    <submittedName>
        <fullName evidence="1">HK97-gp10 family putative phage morphogenesis protein</fullName>
    </submittedName>
</protein>
<sequence length="151" mass="16590">MSVQGLDRLHRKLTRTIPERVLARVREAMEQAAEEAVDVIRSLAPEDSGALKDSIGWTWGDAPKGSIALLTSKRTAGGMRITIYAGGGDAFYARFVEFGTSPHVNKGKFAGTQNPGMAAQPFFFPGWRMVRRKAKRRMTGAIRKAIKEGAR</sequence>
<evidence type="ECO:0000313" key="1">
    <source>
        <dbReference type="EMBL" id="MFC3163061.1"/>
    </source>
</evidence>
<keyword evidence="2" id="KW-1185">Reference proteome</keyword>
<evidence type="ECO:0000313" key="2">
    <source>
        <dbReference type="Proteomes" id="UP001595647"/>
    </source>
</evidence>
<proteinExistence type="predicted"/>
<dbReference type="RefSeq" id="WP_182305396.1">
    <property type="nucleotide sequence ID" value="NZ_CP059896.1"/>
</dbReference>
<reference evidence="2" key="1">
    <citation type="journal article" date="2019" name="Int. J. Syst. Evol. Microbiol.">
        <title>The Global Catalogue of Microorganisms (GCM) 10K type strain sequencing project: providing services to taxonomists for standard genome sequencing and annotation.</title>
        <authorList>
            <consortium name="The Broad Institute Genomics Platform"/>
            <consortium name="The Broad Institute Genome Sequencing Center for Infectious Disease"/>
            <person name="Wu L."/>
            <person name="Ma J."/>
        </authorList>
    </citation>
    <scope>NUCLEOTIDE SEQUENCE [LARGE SCALE GENOMIC DNA]</scope>
    <source>
        <strain evidence="2">KCTC 52231</strain>
    </source>
</reference>
<organism evidence="1 2">
    <name type="scientific">Ciceribacter thiooxidans</name>
    <dbReference type="NCBI Taxonomy" id="1969821"/>
    <lineage>
        <taxon>Bacteria</taxon>
        <taxon>Pseudomonadati</taxon>
        <taxon>Pseudomonadota</taxon>
        <taxon>Alphaproteobacteria</taxon>
        <taxon>Hyphomicrobiales</taxon>
        <taxon>Rhizobiaceae</taxon>
        <taxon>Ciceribacter</taxon>
    </lineage>
</organism>
<name>A0ABV7I080_9HYPH</name>